<evidence type="ECO:0000313" key="2">
    <source>
        <dbReference type="Proteomes" id="UP000265725"/>
    </source>
</evidence>
<protein>
    <recommendedName>
        <fullName evidence="3">Phage protein</fullName>
    </recommendedName>
</protein>
<sequence>MARLTIKGQEYEGKCTFKFDRLADEKYGEADKNGKKSNGFMTLYMSLLQYSNEHLVAFWECALEHLKVKPSLSDIEEAIEERLENDDDPKQIFQEAFRAVDESGFFKLRAKTFWKNLELMKDSGKTDEEKAENLKMYNLMIESRIEIQG</sequence>
<dbReference type="RefSeq" id="WP_119882471.1">
    <property type="nucleotide sequence ID" value="NZ_CP032418.1"/>
</dbReference>
<dbReference type="OrthoDB" id="2417900at2"/>
<evidence type="ECO:0008006" key="3">
    <source>
        <dbReference type="Google" id="ProtNLM"/>
    </source>
</evidence>
<dbReference type="PIRSF" id="PIRSF024865">
    <property type="entry name" value="UCP024865"/>
    <property type="match status" value="1"/>
</dbReference>
<dbReference type="InterPro" id="IPR024410">
    <property type="entry name" value="Phage_TAC_12"/>
</dbReference>
<keyword evidence="2" id="KW-1185">Reference proteome</keyword>
<evidence type="ECO:0000313" key="1">
    <source>
        <dbReference type="EMBL" id="AYC28726.1"/>
    </source>
</evidence>
<gene>
    <name evidence="1" type="ORF">D3873_02125</name>
</gene>
<dbReference type="EMBL" id="CP032418">
    <property type="protein sequence ID" value="AYC28726.1"/>
    <property type="molecule type" value="Genomic_DNA"/>
</dbReference>
<name>A0A385YQ31_9BACL</name>
<dbReference type="AlphaFoldDB" id="A0A385YQ31"/>
<reference evidence="2" key="1">
    <citation type="submission" date="2018-09" db="EMBL/GenBank/DDBJ databases">
        <authorList>
            <person name="Zhu H."/>
        </authorList>
    </citation>
    <scope>NUCLEOTIDE SEQUENCE [LARGE SCALE GENOMIC DNA]</scope>
    <source>
        <strain evidence="2">K2R23-3</strain>
    </source>
</reference>
<dbReference type="Pfam" id="PF12363">
    <property type="entry name" value="Phage_TAC_12"/>
    <property type="match status" value="1"/>
</dbReference>
<dbReference type="KEGG" id="paek:D3873_02125"/>
<accession>A0A385YQ31</accession>
<proteinExistence type="predicted"/>
<dbReference type="Proteomes" id="UP000265725">
    <property type="component" value="Chromosome"/>
</dbReference>
<organism evidence="1 2">
    <name type="scientific">Paenisporosarcina cavernae</name>
    <dbReference type="NCBI Taxonomy" id="2320858"/>
    <lineage>
        <taxon>Bacteria</taxon>
        <taxon>Bacillati</taxon>
        <taxon>Bacillota</taxon>
        <taxon>Bacilli</taxon>
        <taxon>Bacillales</taxon>
        <taxon>Caryophanaceae</taxon>
        <taxon>Paenisporosarcina</taxon>
    </lineage>
</organism>